<feature type="region of interest" description="Disordered" evidence="7">
    <location>
        <begin position="671"/>
        <end position="694"/>
    </location>
</feature>
<feature type="transmembrane region" description="Helical" evidence="8">
    <location>
        <begin position="475"/>
        <end position="494"/>
    </location>
</feature>
<dbReference type="PANTHER" id="PTHR48022:SF16">
    <property type="entry name" value="HIGH GLUCOSE SENSOR RGT2-RELATED"/>
    <property type="match status" value="1"/>
</dbReference>
<dbReference type="InterPro" id="IPR050360">
    <property type="entry name" value="MFS_Sugar_Transporters"/>
</dbReference>
<organism evidence="10 11">
    <name type="scientific">Maudiozyma humilis</name>
    <name type="common">Sour dough yeast</name>
    <name type="synonym">Kazachstania humilis</name>
    <dbReference type="NCBI Taxonomy" id="51915"/>
    <lineage>
        <taxon>Eukaryota</taxon>
        <taxon>Fungi</taxon>
        <taxon>Dikarya</taxon>
        <taxon>Ascomycota</taxon>
        <taxon>Saccharomycotina</taxon>
        <taxon>Saccharomycetes</taxon>
        <taxon>Saccharomycetales</taxon>
        <taxon>Saccharomycetaceae</taxon>
        <taxon>Maudiozyma</taxon>
    </lineage>
</organism>
<comment type="similarity">
    <text evidence="2">Belongs to the major facilitator superfamily. Sugar transporter (TC 2.A.1.1) family.</text>
</comment>
<feature type="region of interest" description="Disordered" evidence="7">
    <location>
        <begin position="904"/>
        <end position="944"/>
    </location>
</feature>
<feature type="transmembrane region" description="Helical" evidence="8">
    <location>
        <begin position="200"/>
        <end position="221"/>
    </location>
</feature>
<evidence type="ECO:0000256" key="3">
    <source>
        <dbReference type="ARBA" id="ARBA00022448"/>
    </source>
</evidence>
<dbReference type="Gene3D" id="1.20.1250.20">
    <property type="entry name" value="MFS general substrate transporter like domains"/>
    <property type="match status" value="1"/>
</dbReference>
<dbReference type="InterPro" id="IPR005829">
    <property type="entry name" value="Sugar_transporter_CS"/>
</dbReference>
<keyword evidence="4 8" id="KW-0812">Transmembrane</keyword>
<dbReference type="GO" id="GO:0005351">
    <property type="term" value="F:carbohydrate:proton symporter activity"/>
    <property type="evidence" value="ECO:0007669"/>
    <property type="project" value="TreeGrafter"/>
</dbReference>
<feature type="transmembrane region" description="Helical" evidence="8">
    <location>
        <begin position="542"/>
        <end position="565"/>
    </location>
</feature>
<dbReference type="GO" id="GO:0016020">
    <property type="term" value="C:membrane"/>
    <property type="evidence" value="ECO:0007669"/>
    <property type="project" value="UniProtKB-SubCell"/>
</dbReference>
<feature type="transmembrane region" description="Helical" evidence="8">
    <location>
        <begin position="228"/>
        <end position="247"/>
    </location>
</feature>
<dbReference type="InterPro" id="IPR005828">
    <property type="entry name" value="MFS_sugar_transport-like"/>
</dbReference>
<dbReference type="NCBIfam" id="TIGR00879">
    <property type="entry name" value="SP"/>
    <property type="match status" value="1"/>
</dbReference>
<keyword evidence="6 8" id="KW-0472">Membrane</keyword>
<sequence length="944" mass="102369">MQGDTESQATSVGRRSLLDSAIRSVQGRLKLRRRKTRKESRDNITNRRSSDEARSVNTITVAKDKSGAIERDREVSPTPGPSVPPYATAPGQSQFPDHLASGFNYNTAYSEDTRRTDEENYGGGDGNDVYSTVSSTASNMFSEPPMPQSNVVSVVVGAFVAVAGFLFGYDTGLINSISEMPYVLTHMTHSKKSFSTPERAILVSFLALGTFFGALSAPVMADKWGRKPPIVVSSLIIFSVGNSLQVASKKLPLLTVGRVISGYGLGVMSAVVPLYQAETVSRYLRGSIISMYQWAITWGLLVSSAVAIGTKNMDNASSYRIPIGLQFIWNTILGIGVLFLPESPRFYVLKDDLTSAAKSLSFLRGVPVHDSGLLEELVEIKATYDYEASVESSSILDCFRTTEKRPKQTLRMFTGMAIQAFQQFSGINFIFYYGVNFFASTGVQNSYVISLTTYAVNVVFNVPGLFFVEYYGRRRILLCGGVIMTISNLIIGIVGASLNTVVADKVMIAFICVFIAAFSATWGGVVWVVSAELYPLGIRSKCSAICAATNWLVNFICALITPYIVNVKDHTSSIGARIFFIWGGLNAMGVITVYFMVYETKGLVLEDIDELYKKAENARSSVYWNNKILEEELRGLNHSGIDLQNALDGSKIIAGDNQGIIAGDNRNFTGNSATEGPSSGCSATVAAGPGTPRNNNNYLTIDNGKENYELKLYSSFNSSGLNDSSIPNSSLRRNDNSAFNEYMMQEHGGGTAIARDNLSDHLPNVNHLLYSANQDGNNYLDLGNGLGLNPYSRGPPSISPESSDNEQDTSIGGGGTAGDRQSGSLHYSEDRQQMDKINDYMAQIMYNDANSGSARSALSARSTRSHGANITSAFAGIGSSNEPVSPHGNSDFIDLGGGMNLNVISRGPPDILSDSSDEEYQQELESSREPTPPDEQHPHNFTLQ</sequence>
<evidence type="ECO:0000256" key="4">
    <source>
        <dbReference type="ARBA" id="ARBA00022692"/>
    </source>
</evidence>
<evidence type="ECO:0000256" key="8">
    <source>
        <dbReference type="SAM" id="Phobius"/>
    </source>
</evidence>
<dbReference type="InterPro" id="IPR036259">
    <property type="entry name" value="MFS_trans_sf"/>
</dbReference>
<feature type="compositionally biased region" description="Polar residues" evidence="7">
    <location>
        <begin position="1"/>
        <end position="13"/>
    </location>
</feature>
<feature type="compositionally biased region" description="Basic and acidic residues" evidence="7">
    <location>
        <begin position="62"/>
        <end position="75"/>
    </location>
</feature>
<feature type="transmembrane region" description="Helical" evidence="8">
    <location>
        <begin position="506"/>
        <end position="530"/>
    </location>
</feature>
<feature type="transmembrane region" description="Helical" evidence="8">
    <location>
        <begin position="150"/>
        <end position="169"/>
    </location>
</feature>
<evidence type="ECO:0000256" key="2">
    <source>
        <dbReference type="ARBA" id="ARBA00010992"/>
    </source>
</evidence>
<dbReference type="PANTHER" id="PTHR48022">
    <property type="entry name" value="PLASTIDIC GLUCOSE TRANSPORTER 4"/>
    <property type="match status" value="1"/>
</dbReference>
<keyword evidence="11" id="KW-1185">Reference proteome</keyword>
<feature type="transmembrane region" description="Helical" evidence="8">
    <location>
        <begin position="447"/>
        <end position="468"/>
    </location>
</feature>
<feature type="compositionally biased region" description="Polar residues" evidence="7">
    <location>
        <begin position="671"/>
        <end position="682"/>
    </location>
</feature>
<protein>
    <recommendedName>
        <fullName evidence="9">Major facilitator superfamily (MFS) profile domain-containing protein</fullName>
    </recommendedName>
</protein>
<dbReference type="CDD" id="cd17356">
    <property type="entry name" value="MFS_HXT"/>
    <property type="match status" value="1"/>
</dbReference>
<feature type="region of interest" description="Disordered" evidence="7">
    <location>
        <begin position="1"/>
        <end position="104"/>
    </location>
</feature>
<feature type="transmembrane region" description="Helical" evidence="8">
    <location>
        <begin position="259"/>
        <end position="277"/>
    </location>
</feature>
<accession>A0AAV5S184</accession>
<feature type="compositionally biased region" description="Basic and acidic residues" evidence="7">
    <location>
        <begin position="39"/>
        <end position="54"/>
    </location>
</feature>
<name>A0AAV5S184_MAUHU</name>
<evidence type="ECO:0000256" key="5">
    <source>
        <dbReference type="ARBA" id="ARBA00022989"/>
    </source>
</evidence>
<evidence type="ECO:0000313" key="11">
    <source>
        <dbReference type="Proteomes" id="UP001377567"/>
    </source>
</evidence>
<evidence type="ECO:0000256" key="7">
    <source>
        <dbReference type="SAM" id="MobiDB-lite"/>
    </source>
</evidence>
<dbReference type="PRINTS" id="PR00171">
    <property type="entry name" value="SUGRTRNSPORT"/>
</dbReference>
<dbReference type="PROSITE" id="PS00216">
    <property type="entry name" value="SUGAR_TRANSPORT_1"/>
    <property type="match status" value="1"/>
</dbReference>
<dbReference type="SUPFAM" id="SSF103473">
    <property type="entry name" value="MFS general substrate transporter"/>
    <property type="match status" value="1"/>
</dbReference>
<dbReference type="Pfam" id="PF00083">
    <property type="entry name" value="Sugar_tr"/>
    <property type="match status" value="1"/>
</dbReference>
<keyword evidence="5 8" id="KW-1133">Transmembrane helix</keyword>
<dbReference type="PROSITE" id="PS50850">
    <property type="entry name" value="MFS"/>
    <property type="match status" value="1"/>
</dbReference>
<gene>
    <name evidence="10" type="ORF">DAKH74_029600</name>
</gene>
<keyword evidence="3" id="KW-0813">Transport</keyword>
<dbReference type="AlphaFoldDB" id="A0AAV5S184"/>
<feature type="compositionally biased region" description="Basic residues" evidence="7">
    <location>
        <begin position="29"/>
        <end position="38"/>
    </location>
</feature>
<feature type="transmembrane region" description="Helical" evidence="8">
    <location>
        <begin position="289"/>
        <end position="309"/>
    </location>
</feature>
<evidence type="ECO:0000259" key="9">
    <source>
        <dbReference type="PROSITE" id="PS50850"/>
    </source>
</evidence>
<dbReference type="InterPro" id="IPR003663">
    <property type="entry name" value="Sugar/inositol_transpt"/>
</dbReference>
<dbReference type="InterPro" id="IPR020846">
    <property type="entry name" value="MFS_dom"/>
</dbReference>
<feature type="region of interest" description="Disordered" evidence="7">
    <location>
        <begin position="787"/>
        <end position="828"/>
    </location>
</feature>
<feature type="transmembrane region" description="Helical" evidence="8">
    <location>
        <begin position="321"/>
        <end position="340"/>
    </location>
</feature>
<evidence type="ECO:0000256" key="1">
    <source>
        <dbReference type="ARBA" id="ARBA00004141"/>
    </source>
</evidence>
<evidence type="ECO:0000256" key="6">
    <source>
        <dbReference type="ARBA" id="ARBA00023136"/>
    </source>
</evidence>
<reference evidence="10 11" key="1">
    <citation type="journal article" date="2023" name="Elife">
        <title>Identification of key yeast species and microbe-microbe interactions impacting larval growth of Drosophila in the wild.</title>
        <authorList>
            <person name="Mure A."/>
            <person name="Sugiura Y."/>
            <person name="Maeda R."/>
            <person name="Honda K."/>
            <person name="Sakurai N."/>
            <person name="Takahashi Y."/>
            <person name="Watada M."/>
            <person name="Katoh T."/>
            <person name="Gotoh A."/>
            <person name="Gotoh Y."/>
            <person name="Taniguchi I."/>
            <person name="Nakamura K."/>
            <person name="Hayashi T."/>
            <person name="Katayama T."/>
            <person name="Uemura T."/>
            <person name="Hattori Y."/>
        </authorList>
    </citation>
    <scope>NUCLEOTIDE SEQUENCE [LARGE SCALE GENOMIC DNA]</scope>
    <source>
        <strain evidence="10 11">KH-74</strain>
    </source>
</reference>
<comment type="caution">
    <text evidence="10">The sequence shown here is derived from an EMBL/GenBank/DDBJ whole genome shotgun (WGS) entry which is preliminary data.</text>
</comment>
<feature type="transmembrane region" description="Helical" evidence="8">
    <location>
        <begin position="577"/>
        <end position="597"/>
    </location>
</feature>
<evidence type="ECO:0000313" key="10">
    <source>
        <dbReference type="EMBL" id="GMM56344.1"/>
    </source>
</evidence>
<proteinExistence type="inferred from homology"/>
<comment type="subcellular location">
    <subcellularLocation>
        <location evidence="1">Membrane</location>
        <topology evidence="1">Multi-pass membrane protein</topology>
    </subcellularLocation>
</comment>
<feature type="domain" description="Major facilitator superfamily (MFS) profile" evidence="9">
    <location>
        <begin position="156"/>
        <end position="601"/>
    </location>
</feature>
<feature type="transmembrane region" description="Helical" evidence="8">
    <location>
        <begin position="413"/>
        <end position="435"/>
    </location>
</feature>
<dbReference type="Proteomes" id="UP001377567">
    <property type="component" value="Unassembled WGS sequence"/>
</dbReference>
<dbReference type="EMBL" id="BTGD01000008">
    <property type="protein sequence ID" value="GMM56344.1"/>
    <property type="molecule type" value="Genomic_DNA"/>
</dbReference>